<organism evidence="2 3">
    <name type="scientific">Lactuca sativa</name>
    <name type="common">Garden lettuce</name>
    <dbReference type="NCBI Taxonomy" id="4236"/>
    <lineage>
        <taxon>Eukaryota</taxon>
        <taxon>Viridiplantae</taxon>
        <taxon>Streptophyta</taxon>
        <taxon>Embryophyta</taxon>
        <taxon>Tracheophyta</taxon>
        <taxon>Spermatophyta</taxon>
        <taxon>Magnoliopsida</taxon>
        <taxon>eudicotyledons</taxon>
        <taxon>Gunneridae</taxon>
        <taxon>Pentapetalae</taxon>
        <taxon>asterids</taxon>
        <taxon>campanulids</taxon>
        <taxon>Asterales</taxon>
        <taxon>Asteraceae</taxon>
        <taxon>Cichorioideae</taxon>
        <taxon>Cichorieae</taxon>
        <taxon>Lactucinae</taxon>
        <taxon>Lactuca</taxon>
    </lineage>
</organism>
<dbReference type="Proteomes" id="UP000235145">
    <property type="component" value="Unassembled WGS sequence"/>
</dbReference>
<evidence type="ECO:0000313" key="2">
    <source>
        <dbReference type="EMBL" id="KAJ0227050.1"/>
    </source>
</evidence>
<evidence type="ECO:0000256" key="1">
    <source>
        <dbReference type="SAM" id="MobiDB-lite"/>
    </source>
</evidence>
<feature type="region of interest" description="Disordered" evidence="1">
    <location>
        <begin position="1"/>
        <end position="22"/>
    </location>
</feature>
<dbReference type="Gene3D" id="3.40.395.10">
    <property type="entry name" value="Adenoviral Proteinase, Chain A"/>
    <property type="match status" value="1"/>
</dbReference>
<feature type="compositionally biased region" description="Basic residues" evidence="1">
    <location>
        <begin position="1"/>
        <end position="13"/>
    </location>
</feature>
<dbReference type="EMBL" id="NBSK02000001">
    <property type="protein sequence ID" value="KAJ0227050.1"/>
    <property type="molecule type" value="Genomic_DNA"/>
</dbReference>
<dbReference type="AlphaFoldDB" id="A0A9R1XTN5"/>
<evidence type="ECO:0000313" key="3">
    <source>
        <dbReference type="Proteomes" id="UP000235145"/>
    </source>
</evidence>
<comment type="caution">
    <text evidence="2">The sequence shown here is derived from an EMBL/GenBank/DDBJ whole genome shotgun (WGS) entry which is preliminary data.</text>
</comment>
<protein>
    <recommendedName>
        <fullName evidence="4">Ubiquitin-like protease family profile domain-containing protein</fullName>
    </recommendedName>
</protein>
<sequence>MTPKPKRRAKKKVDTRSTTPPTPPIFGVAHDFSVLHPQPYVVGDEVVFYNLILDRELWCALFGHTHNGSLDEARITNWIRLLMERWFQADQYTIKPPNFFVWHLLEDSNDWRAFMSGVATYANIIVPWWDVDMEEHPRRPLNMAFTLEDNVPQQSSGLGDCVVFACMFMEQLVSGQQIRELIDPKNVALEFRQRMTKIYWGSCVGPM</sequence>
<gene>
    <name evidence="2" type="ORF">LSAT_V11C100026640</name>
</gene>
<dbReference type="InterPro" id="IPR038765">
    <property type="entry name" value="Papain-like_cys_pep_sf"/>
</dbReference>
<accession>A0A9R1XTN5</accession>
<reference evidence="2 3" key="1">
    <citation type="journal article" date="2017" name="Nat. Commun.">
        <title>Genome assembly with in vitro proximity ligation data and whole-genome triplication in lettuce.</title>
        <authorList>
            <person name="Reyes-Chin-Wo S."/>
            <person name="Wang Z."/>
            <person name="Yang X."/>
            <person name="Kozik A."/>
            <person name="Arikit S."/>
            <person name="Song C."/>
            <person name="Xia L."/>
            <person name="Froenicke L."/>
            <person name="Lavelle D.O."/>
            <person name="Truco M.J."/>
            <person name="Xia R."/>
            <person name="Zhu S."/>
            <person name="Xu C."/>
            <person name="Xu H."/>
            <person name="Xu X."/>
            <person name="Cox K."/>
            <person name="Korf I."/>
            <person name="Meyers B.C."/>
            <person name="Michelmore R.W."/>
        </authorList>
    </citation>
    <scope>NUCLEOTIDE SEQUENCE [LARGE SCALE GENOMIC DNA]</scope>
    <source>
        <strain evidence="3">cv. Salinas</strain>
        <tissue evidence="2">Seedlings</tissue>
    </source>
</reference>
<keyword evidence="3" id="KW-1185">Reference proteome</keyword>
<proteinExistence type="predicted"/>
<dbReference type="SUPFAM" id="SSF54001">
    <property type="entry name" value="Cysteine proteinases"/>
    <property type="match status" value="1"/>
</dbReference>
<evidence type="ECO:0008006" key="4">
    <source>
        <dbReference type="Google" id="ProtNLM"/>
    </source>
</evidence>
<name>A0A9R1XTN5_LACSA</name>